<feature type="transmembrane region" description="Helical" evidence="1">
    <location>
        <begin position="865"/>
        <end position="885"/>
    </location>
</feature>
<evidence type="ECO:0000259" key="2">
    <source>
        <dbReference type="Pfam" id="PF20249"/>
    </source>
</evidence>
<keyword evidence="4" id="KW-1185">Reference proteome</keyword>
<dbReference type="Pfam" id="PF20249">
    <property type="entry name" value="VasX_N"/>
    <property type="match status" value="1"/>
</dbReference>
<protein>
    <recommendedName>
        <fullName evidence="2">Toxin VasX N-terminal region domain-containing protein</fullName>
    </recommendedName>
</protein>
<accession>A0A7W5HMY3</accession>
<dbReference type="InterPro" id="IPR046864">
    <property type="entry name" value="VasX_N"/>
</dbReference>
<reference evidence="3 4" key="1">
    <citation type="submission" date="2020-08" db="EMBL/GenBank/DDBJ databases">
        <title>Genomic Encyclopedia of Type Strains, Phase III (KMG-III): the genomes of soil and plant-associated and newly described type strains.</title>
        <authorList>
            <person name="Whitman W."/>
        </authorList>
    </citation>
    <scope>NUCLEOTIDE SEQUENCE [LARGE SCALE GENOMIC DNA]</scope>
    <source>
        <strain evidence="3 4">CECT 7744</strain>
    </source>
</reference>
<keyword evidence="1" id="KW-0812">Transmembrane</keyword>
<evidence type="ECO:0000313" key="3">
    <source>
        <dbReference type="EMBL" id="MBB3233072.1"/>
    </source>
</evidence>
<gene>
    <name evidence="3" type="ORF">FHR97_003955</name>
</gene>
<organism evidence="3 4">
    <name type="scientific">Halomonas stenophila</name>
    <dbReference type="NCBI Taxonomy" id="795312"/>
    <lineage>
        <taxon>Bacteria</taxon>
        <taxon>Pseudomonadati</taxon>
        <taxon>Pseudomonadota</taxon>
        <taxon>Gammaproteobacteria</taxon>
        <taxon>Oceanospirillales</taxon>
        <taxon>Halomonadaceae</taxon>
        <taxon>Halomonas</taxon>
    </lineage>
</organism>
<comment type="caution">
    <text evidence="3">The sequence shown here is derived from an EMBL/GenBank/DDBJ whole genome shotgun (WGS) entry which is preliminary data.</text>
</comment>
<dbReference type="Proteomes" id="UP000518892">
    <property type="component" value="Unassembled WGS sequence"/>
</dbReference>
<keyword evidence="1" id="KW-1133">Transmembrane helix</keyword>
<dbReference type="AlphaFoldDB" id="A0A7W5HMY3"/>
<name>A0A7W5HMY3_9GAMM</name>
<evidence type="ECO:0000313" key="4">
    <source>
        <dbReference type="Proteomes" id="UP000518892"/>
    </source>
</evidence>
<feature type="domain" description="Toxin VasX N-terminal region" evidence="2">
    <location>
        <begin position="93"/>
        <end position="185"/>
    </location>
</feature>
<keyword evidence="1" id="KW-0472">Membrane</keyword>
<dbReference type="RefSeq" id="WP_183385477.1">
    <property type="nucleotide sequence ID" value="NZ_JACHXR010000020.1"/>
</dbReference>
<feature type="transmembrane region" description="Helical" evidence="1">
    <location>
        <begin position="806"/>
        <end position="825"/>
    </location>
</feature>
<proteinExistence type="predicted"/>
<sequence>MSEELKPLEDEEVDLGIRRRTEYRDDEDGSLVLTIPKRQRGEILIPLLEGARTTREKDSHQDNTLLRVRPLAELSGEVPSTHQGVTTYTSKSVAMLRPGYLYVFLRGKLWRELEIDVTGQLSDIDVARYRREAESGIVPNDRESEGQWLSDILLPVLLQGQATLHEVRIAYSEIAWSWPRIEWLEQHSGDLAKRTVAVDQAYPAALMPALTFANGSLAQRVESIPEMRERDLGIELMLTDPADFTPDYTGPNDDDLCQRLKALWEQAGETQRAETLMLDGSAGDDLLAELRTTPGIVALALPDPLFQLRHALVQLHLAMHYLDGLDSTLQDKPLGHSAKLVRQALFEDRPNGQASELEKYREAINQAELDKVLDQAERDQALANIKQRIDAIEMLVQGSQLTPILRDFTSHEGLGVCESYALCGDLLGVLQQLPGILRDQGDREVAGRMPGLLNRLLTDEEMLALWSEAEASQGSSDADNNNDGSGSFRQDFLEVLANDDSEIDDKQIEELGLQSLGIIAQSPEDEDASASPLAHVSVVYAGRVSGLLNNVLDKWSQAVLKAASQLAEDVAVIKFQRVFTAIGLHANLINRNLNGELQVMPRGAVDHTRYVIVGVHGKNLRWGLTPSDRQSSVMTRNQHYLYADQRGAGGRLLASTSPSRMADELEGAIRKAAGHTLVFVLPVDHPEALKFSALRLHLAEGARTVVDGPAMSGALVGLAIYNLIVESMLTINALRDDKFTALQGTKSFGALADLSAATMKLHTVLYPEAKSATGHFVQRAWFDMKRWPFVGARLTRIGAGTIARTIGLVNFGAGLITVGLSGWELRNSLVRGDIDAALGHGIAMAGGALFLAAPLMAGLLMVPGWGWVLLGLGMALGGGSYASFAQDDPLERLLKQGPLGTYPDQDVVGIDDQAYYPQLLTQFCPVQVQVQSVAEMPRDEVDALRHADTGPTDDISPQDYVVTVTTPLISRFRIGESLRLQVQELEYSLSTTSSGYSSTSSLYVDKVRELRRVEKRQVLPEQSAVRFLARREVMPTHSSGIFGSKMSNGALRVAVQAHIDTELGSMVLPTPFLENHEAYQAGDHRQPPELETGYQSPMMDMIASLFTDNDTTPYWSITEVEVRL</sequence>
<feature type="transmembrane region" description="Helical" evidence="1">
    <location>
        <begin position="837"/>
        <end position="859"/>
    </location>
</feature>
<dbReference type="CDD" id="cd20705">
    <property type="entry name" value="MIX_I"/>
    <property type="match status" value="1"/>
</dbReference>
<dbReference type="EMBL" id="JACHXR010000020">
    <property type="protein sequence ID" value="MBB3233072.1"/>
    <property type="molecule type" value="Genomic_DNA"/>
</dbReference>
<evidence type="ECO:0000256" key="1">
    <source>
        <dbReference type="SAM" id="Phobius"/>
    </source>
</evidence>